<dbReference type="eggNOG" id="ENOG5033G8C">
    <property type="taxonomic scope" value="Bacteria"/>
</dbReference>
<sequence>MIALVTASLLPMEPRTWESLVHQTNMVKLYGIRIAFFCGLALLPIAAVHAQDAASPAACTLAKETYHCDRGAFRQALSAAKVIGVESVPVSRMVSGQLTELVAKIGKTVAGEGAAADLTFSLLKRDLGGVIIGPSGAELATLRVYGPAHGGERGDLIWAEIYTGQPDMQWPAVAHSLIEQFRGSAGLAGKASGEKR</sequence>
<protein>
    <submittedName>
        <fullName evidence="1">Uncharacterized protein</fullName>
    </submittedName>
</protein>
<gene>
    <name evidence="1" type="ordered locus">AciX9_1035</name>
</gene>
<keyword evidence="2" id="KW-1185">Reference proteome</keyword>
<dbReference type="AlphaFoldDB" id="E8X2W4"/>
<organism evidence="2">
    <name type="scientific">Granulicella tundricola (strain ATCC BAA-1859 / DSM 23138 / MP5ACTX9)</name>
    <dbReference type="NCBI Taxonomy" id="1198114"/>
    <lineage>
        <taxon>Bacteria</taxon>
        <taxon>Pseudomonadati</taxon>
        <taxon>Acidobacteriota</taxon>
        <taxon>Terriglobia</taxon>
        <taxon>Terriglobales</taxon>
        <taxon>Acidobacteriaceae</taxon>
        <taxon>Granulicella</taxon>
    </lineage>
</organism>
<dbReference type="PaxDb" id="1198114-AciX9_1035"/>
<evidence type="ECO:0000313" key="1">
    <source>
        <dbReference type="EMBL" id="ADW68098.1"/>
    </source>
</evidence>
<name>E8X2W4_GRATM</name>
<dbReference type="STRING" id="1198114.AciX9_1035"/>
<accession>E8X2W4</accession>
<dbReference type="Proteomes" id="UP000000343">
    <property type="component" value="Chromosome"/>
</dbReference>
<reference evidence="2" key="1">
    <citation type="submission" date="2011-01" db="EMBL/GenBank/DDBJ databases">
        <title>Complete sequence of chromosome of Acidobacterium sp. MP5ACTX9.</title>
        <authorList>
            <consortium name="US DOE Joint Genome Institute"/>
            <person name="Lucas S."/>
            <person name="Copeland A."/>
            <person name="Lapidus A."/>
            <person name="Cheng J.-F."/>
            <person name="Goodwin L."/>
            <person name="Pitluck S."/>
            <person name="Teshima H."/>
            <person name="Detter J.C."/>
            <person name="Han C."/>
            <person name="Tapia R."/>
            <person name="Land M."/>
            <person name="Hauser L."/>
            <person name="Kyrpides N."/>
            <person name="Ivanova N."/>
            <person name="Ovchinnikova G."/>
            <person name="Pagani I."/>
            <person name="Rawat S.R."/>
            <person name="Mannisto M."/>
            <person name="Haggblom M.M."/>
            <person name="Woyke T."/>
        </authorList>
    </citation>
    <scope>NUCLEOTIDE SEQUENCE [LARGE SCALE GENOMIC DNA]</scope>
    <source>
        <strain evidence="2">MP5ACTX9</strain>
    </source>
</reference>
<proteinExistence type="predicted"/>
<evidence type="ECO:0000313" key="2">
    <source>
        <dbReference type="Proteomes" id="UP000000343"/>
    </source>
</evidence>
<dbReference type="KEGG" id="acm:AciX9_1035"/>
<dbReference type="EMBL" id="CP002480">
    <property type="protein sequence ID" value="ADW68098.1"/>
    <property type="molecule type" value="Genomic_DNA"/>
</dbReference>
<dbReference type="HOGENOM" id="CLU_1388522_0_0_0"/>